<organism evidence="1 2">
    <name type="scientific">Pseudoclavibacter chungangensis</name>
    <dbReference type="NCBI Taxonomy" id="587635"/>
    <lineage>
        <taxon>Bacteria</taxon>
        <taxon>Bacillati</taxon>
        <taxon>Actinomycetota</taxon>
        <taxon>Actinomycetes</taxon>
        <taxon>Micrococcales</taxon>
        <taxon>Microbacteriaceae</taxon>
        <taxon>Pseudoclavibacter</taxon>
    </lineage>
</organism>
<gene>
    <name evidence="1" type="ORF">F8O01_16410</name>
</gene>
<dbReference type="Gene3D" id="1.20.120.450">
    <property type="entry name" value="dinb family like domain"/>
    <property type="match status" value="1"/>
</dbReference>
<dbReference type="RefSeq" id="WP_158041991.1">
    <property type="nucleotide sequence ID" value="NZ_JACCFV010000001.1"/>
</dbReference>
<dbReference type="EMBL" id="WBJZ01000029">
    <property type="protein sequence ID" value="KAB1652616.1"/>
    <property type="molecule type" value="Genomic_DNA"/>
</dbReference>
<proteinExistence type="predicted"/>
<accession>A0A7J5BMG6</accession>
<dbReference type="AlphaFoldDB" id="A0A7J5BMG6"/>
<dbReference type="Proteomes" id="UP000467240">
    <property type="component" value="Unassembled WGS sequence"/>
</dbReference>
<keyword evidence="2" id="KW-1185">Reference proteome</keyword>
<dbReference type="Pfam" id="PF04978">
    <property type="entry name" value="MST"/>
    <property type="match status" value="1"/>
</dbReference>
<dbReference type="InterPro" id="IPR034660">
    <property type="entry name" value="DinB/YfiT-like"/>
</dbReference>
<dbReference type="OrthoDB" id="2363925at2"/>
<dbReference type="SUPFAM" id="SSF109854">
    <property type="entry name" value="DinB/YfiT-like putative metalloenzymes"/>
    <property type="match status" value="1"/>
</dbReference>
<protein>
    <submittedName>
        <fullName evidence="1">DUF664 domain-containing protein</fullName>
    </submittedName>
</protein>
<comment type="caution">
    <text evidence="1">The sequence shown here is derived from an EMBL/GenBank/DDBJ whole genome shotgun (WGS) entry which is preliminary data.</text>
</comment>
<dbReference type="InterPro" id="IPR007061">
    <property type="entry name" value="MST-like"/>
</dbReference>
<evidence type="ECO:0000313" key="2">
    <source>
        <dbReference type="Proteomes" id="UP000467240"/>
    </source>
</evidence>
<dbReference type="NCBIfam" id="NF047843">
    <property type="entry name" value="MST_Rv0443"/>
    <property type="match status" value="1"/>
</dbReference>
<sequence>MRSTEVLSDGYARIPALVRAAVEGANRYELISRLDPDANSLLWLTWHIGREQDAQLAQLAGREQVWVTGDWRTRTGLDVDDDDVGYGNTSEQVARIDAPADELLAYVDAVGVFSQEVLRGFDDDALDEVIDPAWDPPVTRGVRLVSILGDAFEHAGQAAFVRGVLDRAR</sequence>
<evidence type="ECO:0000313" key="1">
    <source>
        <dbReference type="EMBL" id="KAB1652616.1"/>
    </source>
</evidence>
<name>A0A7J5BMG6_9MICO</name>
<reference evidence="1 2" key="1">
    <citation type="submission" date="2019-09" db="EMBL/GenBank/DDBJ databases">
        <title>Phylogeny of genus Pseudoclavibacter and closely related genus.</title>
        <authorList>
            <person name="Li Y."/>
        </authorList>
    </citation>
    <scope>NUCLEOTIDE SEQUENCE [LARGE SCALE GENOMIC DNA]</scope>
    <source>
        <strain evidence="1 2">DSM 23821</strain>
    </source>
</reference>